<keyword evidence="1" id="KW-0812">Transmembrane</keyword>
<feature type="transmembrane region" description="Helical" evidence="1">
    <location>
        <begin position="44"/>
        <end position="69"/>
    </location>
</feature>
<keyword evidence="1" id="KW-0472">Membrane</keyword>
<reference evidence="3" key="1">
    <citation type="journal article" date="2019" name="Curr. Biol.">
        <title>Genome Sequence of Striga asiatica Provides Insight into the Evolution of Plant Parasitism.</title>
        <authorList>
            <person name="Yoshida S."/>
            <person name="Kim S."/>
            <person name="Wafula E.K."/>
            <person name="Tanskanen J."/>
            <person name="Kim Y.M."/>
            <person name="Honaas L."/>
            <person name="Yang Z."/>
            <person name="Spallek T."/>
            <person name="Conn C.E."/>
            <person name="Ichihashi Y."/>
            <person name="Cheong K."/>
            <person name="Cui S."/>
            <person name="Der J.P."/>
            <person name="Gundlach H."/>
            <person name="Jiao Y."/>
            <person name="Hori C."/>
            <person name="Ishida J.K."/>
            <person name="Kasahara H."/>
            <person name="Kiba T."/>
            <person name="Kim M.S."/>
            <person name="Koo N."/>
            <person name="Laohavisit A."/>
            <person name="Lee Y.H."/>
            <person name="Lumba S."/>
            <person name="McCourt P."/>
            <person name="Mortimer J.C."/>
            <person name="Mutuku J.M."/>
            <person name="Nomura T."/>
            <person name="Sasaki-Sekimoto Y."/>
            <person name="Seto Y."/>
            <person name="Wang Y."/>
            <person name="Wakatake T."/>
            <person name="Sakakibara H."/>
            <person name="Demura T."/>
            <person name="Yamaguchi S."/>
            <person name="Yoneyama K."/>
            <person name="Manabe R.I."/>
            <person name="Nelson D.C."/>
            <person name="Schulman A.H."/>
            <person name="Timko M.P."/>
            <person name="dePamphilis C.W."/>
            <person name="Choi D."/>
            <person name="Shirasu K."/>
        </authorList>
    </citation>
    <scope>NUCLEOTIDE SEQUENCE [LARGE SCALE GENOMIC DNA]</scope>
    <source>
        <strain evidence="3">cv. UVA1</strain>
    </source>
</reference>
<accession>A0A5A7NXY9</accession>
<dbReference type="EMBL" id="BKCP01000003">
    <property type="protein sequence ID" value="GER25350.1"/>
    <property type="molecule type" value="Genomic_DNA"/>
</dbReference>
<keyword evidence="1" id="KW-1133">Transmembrane helix</keyword>
<evidence type="ECO:0000313" key="2">
    <source>
        <dbReference type="EMBL" id="GER25350.1"/>
    </source>
</evidence>
<feature type="transmembrane region" description="Helical" evidence="1">
    <location>
        <begin position="81"/>
        <end position="102"/>
    </location>
</feature>
<keyword evidence="3" id="KW-1185">Reference proteome</keyword>
<dbReference type="AlphaFoldDB" id="A0A5A7NXY9"/>
<proteinExistence type="predicted"/>
<sequence length="113" mass="12628">MKNAACVCSVNVILKFAVAPIDISDLTDKVSFWLFKALIFDGNMIFMPSLEIIVTSINMCTIVVLLYGPCLQVRARLLLQWLNWPLWLVYISGLVCMLGLGLKTWCCTGNHAC</sequence>
<organism evidence="2 3">
    <name type="scientific">Striga asiatica</name>
    <name type="common">Asiatic witchweed</name>
    <name type="synonym">Buchnera asiatica</name>
    <dbReference type="NCBI Taxonomy" id="4170"/>
    <lineage>
        <taxon>Eukaryota</taxon>
        <taxon>Viridiplantae</taxon>
        <taxon>Streptophyta</taxon>
        <taxon>Embryophyta</taxon>
        <taxon>Tracheophyta</taxon>
        <taxon>Spermatophyta</taxon>
        <taxon>Magnoliopsida</taxon>
        <taxon>eudicotyledons</taxon>
        <taxon>Gunneridae</taxon>
        <taxon>Pentapetalae</taxon>
        <taxon>asterids</taxon>
        <taxon>lamiids</taxon>
        <taxon>Lamiales</taxon>
        <taxon>Orobanchaceae</taxon>
        <taxon>Buchnereae</taxon>
        <taxon>Striga</taxon>
    </lineage>
</organism>
<evidence type="ECO:0000256" key="1">
    <source>
        <dbReference type="SAM" id="Phobius"/>
    </source>
</evidence>
<comment type="caution">
    <text evidence="2">The sequence shown here is derived from an EMBL/GenBank/DDBJ whole genome shotgun (WGS) entry which is preliminary data.</text>
</comment>
<name>A0A5A7NXY9_STRAF</name>
<dbReference type="Proteomes" id="UP000325081">
    <property type="component" value="Unassembled WGS sequence"/>
</dbReference>
<protein>
    <submittedName>
        <fullName evidence="2">Uncharacterized protein</fullName>
    </submittedName>
</protein>
<evidence type="ECO:0000313" key="3">
    <source>
        <dbReference type="Proteomes" id="UP000325081"/>
    </source>
</evidence>
<gene>
    <name evidence="2" type="ORF">STAS_00927</name>
</gene>